<evidence type="ECO:0000313" key="3">
    <source>
        <dbReference type="Proteomes" id="UP000190150"/>
    </source>
</evidence>
<dbReference type="RefSeq" id="WP_139375163.1">
    <property type="nucleotide sequence ID" value="NZ_FUZF01000001.1"/>
</dbReference>
<sequence length="66" mass="7811">MAHLEVKRKAPTSWWVWLLLILVVLVLLIMWIRGDNLEWSKDTRIIDSSTNLTSDQQGENRVAMYR</sequence>
<accession>A0A1T5AWA1</accession>
<feature type="transmembrane region" description="Helical" evidence="1">
    <location>
        <begin position="14"/>
        <end position="32"/>
    </location>
</feature>
<name>A0A1T5AWA1_9SPHI</name>
<keyword evidence="1" id="KW-0472">Membrane</keyword>
<dbReference type="STRING" id="1513896.SAMN05660841_00232"/>
<keyword evidence="1" id="KW-1133">Transmembrane helix</keyword>
<dbReference type="Proteomes" id="UP000190150">
    <property type="component" value="Unassembled WGS sequence"/>
</dbReference>
<organism evidence="2 3">
    <name type="scientific">Sphingobacterium nematocida</name>
    <dbReference type="NCBI Taxonomy" id="1513896"/>
    <lineage>
        <taxon>Bacteria</taxon>
        <taxon>Pseudomonadati</taxon>
        <taxon>Bacteroidota</taxon>
        <taxon>Sphingobacteriia</taxon>
        <taxon>Sphingobacteriales</taxon>
        <taxon>Sphingobacteriaceae</taxon>
        <taxon>Sphingobacterium</taxon>
    </lineage>
</organism>
<evidence type="ECO:0000313" key="2">
    <source>
        <dbReference type="EMBL" id="SKB39264.1"/>
    </source>
</evidence>
<evidence type="ECO:0000256" key="1">
    <source>
        <dbReference type="SAM" id="Phobius"/>
    </source>
</evidence>
<dbReference type="EMBL" id="FUZF01000001">
    <property type="protein sequence ID" value="SKB39264.1"/>
    <property type="molecule type" value="Genomic_DNA"/>
</dbReference>
<reference evidence="3" key="1">
    <citation type="submission" date="2017-02" db="EMBL/GenBank/DDBJ databases">
        <authorList>
            <person name="Varghese N."/>
            <person name="Submissions S."/>
        </authorList>
    </citation>
    <scope>NUCLEOTIDE SEQUENCE [LARGE SCALE GENOMIC DNA]</scope>
    <source>
        <strain evidence="3">DSM 24091</strain>
    </source>
</reference>
<keyword evidence="3" id="KW-1185">Reference proteome</keyword>
<protein>
    <submittedName>
        <fullName evidence="2">Uncharacterized protein</fullName>
    </submittedName>
</protein>
<dbReference type="AlphaFoldDB" id="A0A1T5AWA1"/>
<keyword evidence="1" id="KW-0812">Transmembrane</keyword>
<gene>
    <name evidence="2" type="ORF">SAMN05660841_00232</name>
</gene>
<proteinExistence type="predicted"/>